<feature type="short sequence motif" description="'HIGH' region" evidence="7">
    <location>
        <begin position="11"/>
        <end position="21"/>
    </location>
</feature>
<keyword evidence="1 7" id="KW-0436">Ligase</keyword>
<dbReference type="GO" id="GO:0005524">
    <property type="term" value="F:ATP binding"/>
    <property type="evidence" value="ECO:0007669"/>
    <property type="project" value="UniProtKB-KW"/>
</dbReference>
<evidence type="ECO:0000313" key="11">
    <source>
        <dbReference type="Proteomes" id="UP000516046"/>
    </source>
</evidence>
<dbReference type="PRINTS" id="PR00987">
    <property type="entry name" value="TRNASYNTHGLU"/>
</dbReference>
<keyword evidence="8" id="KW-0648">Protein biosynthesis</keyword>
<evidence type="ECO:0000256" key="4">
    <source>
        <dbReference type="ARBA" id="ARBA00022833"/>
    </source>
</evidence>
<feature type="binding site" evidence="7">
    <location>
        <position position="108"/>
    </location>
    <ligand>
        <name>Zn(2+)</name>
        <dbReference type="ChEBI" id="CHEBI:29105"/>
    </ligand>
</feature>
<dbReference type="InterPro" id="IPR022380">
    <property type="entry name" value="Glu-Q_tRNA(Asp)_Synthase"/>
</dbReference>
<evidence type="ECO:0000256" key="1">
    <source>
        <dbReference type="ARBA" id="ARBA00022598"/>
    </source>
</evidence>
<evidence type="ECO:0000313" key="10">
    <source>
        <dbReference type="EMBL" id="QNO17434.1"/>
    </source>
</evidence>
<dbReference type="PANTHER" id="PTHR43311">
    <property type="entry name" value="GLUTAMATE--TRNA LIGASE"/>
    <property type="match status" value="1"/>
</dbReference>
<dbReference type="GO" id="GO:0008270">
    <property type="term" value="F:zinc ion binding"/>
    <property type="evidence" value="ECO:0007669"/>
    <property type="project" value="UniProtKB-UniRule"/>
</dbReference>
<dbReference type="InterPro" id="IPR000924">
    <property type="entry name" value="Glu/Gln-tRNA-synth"/>
</dbReference>
<comment type="function">
    <text evidence="7">Catalyzes the tRNA-independent activation of glutamate in presence of ATP and the subsequent transfer of glutamate onto a tRNA(Asp). Glutamate is transferred on the 2-amino-5-(4,5-dihydroxy-2-cyclopenten-1-yl) moiety of the queuosine in the wobble position of the QUC anticodon.</text>
</comment>
<feature type="short sequence motif" description="'KMSKS' region" evidence="7">
    <location>
        <begin position="250"/>
        <end position="254"/>
    </location>
</feature>
<feature type="binding site" evidence="7">
    <location>
        <position position="134"/>
    </location>
    <ligand>
        <name>Zn(2+)</name>
        <dbReference type="ChEBI" id="CHEBI:29105"/>
    </ligand>
</feature>
<feature type="binding site" evidence="7">
    <location>
        <position position="253"/>
    </location>
    <ligand>
        <name>ATP</name>
        <dbReference type="ChEBI" id="CHEBI:30616"/>
    </ligand>
</feature>
<dbReference type="PANTHER" id="PTHR43311:SF1">
    <property type="entry name" value="GLUTAMYL-Q TRNA(ASP) SYNTHETASE"/>
    <property type="match status" value="1"/>
</dbReference>
<dbReference type="Proteomes" id="UP000516046">
    <property type="component" value="Chromosome"/>
</dbReference>
<keyword evidence="11" id="KW-1185">Reference proteome</keyword>
<dbReference type="GO" id="GO:0006400">
    <property type="term" value="P:tRNA modification"/>
    <property type="evidence" value="ECO:0007669"/>
    <property type="project" value="InterPro"/>
</dbReference>
<dbReference type="NCBIfam" id="TIGR03838">
    <property type="entry name" value="queuosine_YadB"/>
    <property type="match status" value="1"/>
</dbReference>
<feature type="binding site" evidence="7">
    <location>
        <position position="194"/>
    </location>
    <ligand>
        <name>L-glutamate</name>
        <dbReference type="ChEBI" id="CHEBI:29985"/>
    </ligand>
</feature>
<feature type="binding site" evidence="7">
    <location>
        <position position="44"/>
    </location>
    <ligand>
        <name>L-glutamate</name>
        <dbReference type="ChEBI" id="CHEBI:29985"/>
    </ligand>
</feature>
<keyword evidence="2 7" id="KW-0479">Metal-binding</keyword>
<dbReference type="AlphaFoldDB" id="A0A7G9WFH2"/>
<evidence type="ECO:0000256" key="2">
    <source>
        <dbReference type="ARBA" id="ARBA00022723"/>
    </source>
</evidence>
<dbReference type="InterPro" id="IPR049940">
    <property type="entry name" value="GluQ/Sye"/>
</dbReference>
<dbReference type="Gene3D" id="3.40.50.620">
    <property type="entry name" value="HUPs"/>
    <property type="match status" value="1"/>
</dbReference>
<keyword evidence="4 7" id="KW-0862">Zinc</keyword>
<dbReference type="NCBIfam" id="NF004314">
    <property type="entry name" value="PRK05710.1-3"/>
    <property type="match status" value="1"/>
</dbReference>
<dbReference type="EMBL" id="CP060696">
    <property type="protein sequence ID" value="QNO17434.1"/>
    <property type="molecule type" value="Genomic_DNA"/>
</dbReference>
<organism evidence="10 11">
    <name type="scientific">Caproicibacterium amylolyticum</name>
    <dbReference type="NCBI Taxonomy" id="2766537"/>
    <lineage>
        <taxon>Bacteria</taxon>
        <taxon>Bacillati</taxon>
        <taxon>Bacillota</taxon>
        <taxon>Clostridia</taxon>
        <taxon>Eubacteriales</taxon>
        <taxon>Oscillospiraceae</taxon>
        <taxon>Caproicibacterium</taxon>
    </lineage>
</organism>
<evidence type="ECO:0000256" key="5">
    <source>
        <dbReference type="ARBA" id="ARBA00022840"/>
    </source>
</evidence>
<sequence length="324" mass="36395">MPDCVRGRFAPTPSGRMHPGNVLCALLAWLSARSQGGRIVLRIEDLDPLRCPRGNADLLERDLAWLGLDWDEGGSRGGAHAPYYQSECTPIYGTALEILQKQGLIYPCFCSRSQLHAASAPHLSDSQVIYDGRCRRLTADQVQQLSKTHRPALRLCVPNETISFTDSCQGNYSENLAKECGDFLVRRSDGVFAYQLAVVVDDARMGVTEVVRGRDLLSSVPQQLYLYRLLGYRPPQYRHIPLLLAPDGRRLSKRDRDLDLGSLRQSLSNARPLIGALAHLCGLLPQPEPVTPQELLPQFHWELVRRESICVPEKWYTTPPTEWL</sequence>
<feature type="binding site" evidence="7">
    <location>
        <begin position="8"/>
        <end position="12"/>
    </location>
    <ligand>
        <name>L-glutamate</name>
        <dbReference type="ChEBI" id="CHEBI:29985"/>
    </ligand>
</feature>
<dbReference type="GO" id="GO:0005829">
    <property type="term" value="C:cytosol"/>
    <property type="evidence" value="ECO:0007669"/>
    <property type="project" value="TreeGrafter"/>
</dbReference>
<gene>
    <name evidence="7 10" type="primary">gluQ</name>
    <name evidence="10" type="ORF">H6X83_10875</name>
</gene>
<dbReference type="Pfam" id="PF00749">
    <property type="entry name" value="tRNA-synt_1c"/>
    <property type="match status" value="1"/>
</dbReference>
<dbReference type="KEGG" id="caml:H6X83_10875"/>
<dbReference type="RefSeq" id="WP_212506505.1">
    <property type="nucleotide sequence ID" value="NZ_CP060696.1"/>
</dbReference>
<dbReference type="SUPFAM" id="SSF52374">
    <property type="entry name" value="Nucleotidylyl transferase"/>
    <property type="match status" value="1"/>
</dbReference>
<evidence type="ECO:0000256" key="8">
    <source>
        <dbReference type="RuleBase" id="RU363037"/>
    </source>
</evidence>
<comment type="cofactor">
    <cofactor evidence="7">
        <name>Zn(2+)</name>
        <dbReference type="ChEBI" id="CHEBI:29105"/>
    </cofactor>
    <text evidence="7">Binds 1 zinc ion per subunit.</text>
</comment>
<reference evidence="10 11" key="1">
    <citation type="submission" date="2020-08" db="EMBL/GenBank/DDBJ databases">
        <authorList>
            <person name="Ren C."/>
            <person name="Gu Y."/>
            <person name="Xu Y."/>
        </authorList>
    </citation>
    <scope>NUCLEOTIDE SEQUENCE [LARGE SCALE GENOMIC DNA]</scope>
    <source>
        <strain evidence="10 11">LBM18003</strain>
    </source>
</reference>
<feature type="binding site" evidence="7">
    <location>
        <position position="110"/>
    </location>
    <ligand>
        <name>Zn(2+)</name>
        <dbReference type="ChEBI" id="CHEBI:29105"/>
    </ligand>
</feature>
<feature type="binding site" evidence="7">
    <location>
        <position position="212"/>
    </location>
    <ligand>
        <name>L-glutamate</name>
        <dbReference type="ChEBI" id="CHEBI:29985"/>
    </ligand>
</feature>
<keyword evidence="6 7" id="KW-0030">Aminoacyl-tRNA synthetase</keyword>
<dbReference type="GO" id="GO:0006424">
    <property type="term" value="P:glutamyl-tRNA aminoacylation"/>
    <property type="evidence" value="ECO:0007669"/>
    <property type="project" value="InterPro"/>
</dbReference>
<dbReference type="GO" id="GO:0004818">
    <property type="term" value="F:glutamate-tRNA ligase activity"/>
    <property type="evidence" value="ECO:0007669"/>
    <property type="project" value="TreeGrafter"/>
</dbReference>
<name>A0A7G9WFH2_9FIRM</name>
<evidence type="ECO:0000256" key="6">
    <source>
        <dbReference type="ARBA" id="ARBA00023146"/>
    </source>
</evidence>
<dbReference type="NCBIfam" id="NF004315">
    <property type="entry name" value="PRK05710.1-4"/>
    <property type="match status" value="1"/>
</dbReference>
<dbReference type="InterPro" id="IPR014729">
    <property type="entry name" value="Rossmann-like_a/b/a_fold"/>
</dbReference>
<feature type="binding site" evidence="7">
    <location>
        <position position="130"/>
    </location>
    <ligand>
        <name>Zn(2+)</name>
        <dbReference type="ChEBI" id="CHEBI:29105"/>
    </ligand>
</feature>
<comment type="similarity">
    <text evidence="7">Belongs to the class-I aminoacyl-tRNA synthetase family. GluQ subfamily.</text>
</comment>
<dbReference type="InterPro" id="IPR020058">
    <property type="entry name" value="Glu/Gln-tRNA-synth_Ib_cat-dom"/>
</dbReference>
<dbReference type="EC" id="6.1.1.-" evidence="7"/>
<evidence type="ECO:0000259" key="9">
    <source>
        <dbReference type="Pfam" id="PF00749"/>
    </source>
</evidence>
<evidence type="ECO:0000256" key="3">
    <source>
        <dbReference type="ARBA" id="ARBA00022741"/>
    </source>
</evidence>
<protein>
    <recommendedName>
        <fullName evidence="7">Glutamyl-Q tRNA(Asp) synthetase</fullName>
        <shortName evidence="7">Glu-Q-RSs</shortName>
        <ecNumber evidence="7">6.1.1.-</ecNumber>
    </recommendedName>
</protein>
<proteinExistence type="inferred from homology"/>
<keyword evidence="5 7" id="KW-0067">ATP-binding</keyword>
<evidence type="ECO:0000256" key="7">
    <source>
        <dbReference type="HAMAP-Rule" id="MF_01428"/>
    </source>
</evidence>
<dbReference type="HAMAP" id="MF_01428">
    <property type="entry name" value="Glu_Q_tRNA_synth"/>
    <property type="match status" value="1"/>
</dbReference>
<feature type="domain" description="Glutamyl/glutaminyl-tRNA synthetase class Ib catalytic" evidence="9">
    <location>
        <begin position="5"/>
        <end position="258"/>
    </location>
</feature>
<keyword evidence="3 7" id="KW-0547">Nucleotide-binding</keyword>
<accession>A0A7G9WFH2</accession>